<protein>
    <submittedName>
        <fullName evidence="1">Uncharacterized protein</fullName>
    </submittedName>
</protein>
<accession>A0A8S5TYJ1</accession>
<dbReference type="EMBL" id="BK015961">
    <property type="protein sequence ID" value="DAF87272.1"/>
    <property type="molecule type" value="Genomic_DNA"/>
</dbReference>
<name>A0A8S5TYJ1_9CAUD</name>
<evidence type="ECO:0000313" key="1">
    <source>
        <dbReference type="EMBL" id="DAF87272.1"/>
    </source>
</evidence>
<sequence>MAWQEPKTDWSAADHFTYADLNRINGNVNYLVGSAILPVDYTQNSFLTLSAWKTLTAQIAQMTAAANLSPVLIDTQVTADNVRKIELAIAEVKVYFELAAKNKEYPLYTNQVYAGGHYVRG</sequence>
<organism evidence="1">
    <name type="scientific">Siphoviridae sp. ctDsE1</name>
    <dbReference type="NCBI Taxonomy" id="2825390"/>
    <lineage>
        <taxon>Viruses</taxon>
        <taxon>Duplodnaviria</taxon>
        <taxon>Heunggongvirae</taxon>
        <taxon>Uroviricota</taxon>
        <taxon>Caudoviricetes</taxon>
    </lineage>
</organism>
<reference evidence="1" key="1">
    <citation type="journal article" date="2021" name="Proc. Natl. Acad. Sci. U.S.A.">
        <title>A Catalog of Tens of Thousands of Viruses from Human Metagenomes Reveals Hidden Associations with Chronic Diseases.</title>
        <authorList>
            <person name="Tisza M.J."/>
            <person name="Buck C.B."/>
        </authorList>
    </citation>
    <scope>NUCLEOTIDE SEQUENCE</scope>
    <source>
        <strain evidence="1">CtDsE1</strain>
    </source>
</reference>
<proteinExistence type="predicted"/>